<dbReference type="WBParaSite" id="nRc.2.0.1.t44601-RA">
    <property type="protein sequence ID" value="nRc.2.0.1.t44601-RA"/>
    <property type="gene ID" value="nRc.2.0.1.g44601"/>
</dbReference>
<evidence type="ECO:0000313" key="1">
    <source>
        <dbReference type="Proteomes" id="UP000887565"/>
    </source>
</evidence>
<accession>A0A915L292</accession>
<protein>
    <submittedName>
        <fullName evidence="2">Uncharacterized protein</fullName>
    </submittedName>
</protein>
<keyword evidence="1" id="KW-1185">Reference proteome</keyword>
<name>A0A915L292_ROMCU</name>
<reference evidence="2" key="1">
    <citation type="submission" date="2022-11" db="UniProtKB">
        <authorList>
            <consortium name="WormBaseParasite"/>
        </authorList>
    </citation>
    <scope>IDENTIFICATION</scope>
</reference>
<evidence type="ECO:0000313" key="2">
    <source>
        <dbReference type="WBParaSite" id="nRc.2.0.1.t44601-RA"/>
    </source>
</evidence>
<organism evidence="1 2">
    <name type="scientific">Romanomermis culicivorax</name>
    <name type="common">Nematode worm</name>
    <dbReference type="NCBI Taxonomy" id="13658"/>
    <lineage>
        <taxon>Eukaryota</taxon>
        <taxon>Metazoa</taxon>
        <taxon>Ecdysozoa</taxon>
        <taxon>Nematoda</taxon>
        <taxon>Enoplea</taxon>
        <taxon>Dorylaimia</taxon>
        <taxon>Mermithida</taxon>
        <taxon>Mermithoidea</taxon>
        <taxon>Mermithidae</taxon>
        <taxon>Romanomermis</taxon>
    </lineage>
</organism>
<dbReference type="AlphaFoldDB" id="A0A915L292"/>
<sequence length="104" mass="11847">MAVNGGGDAVDWFDARMPKKILVDHVFKKINVQNFISNQRFSGTGLFLRVQRSAEKSLRKTLEKLDTSFLKNFASYPCRNLLPPLVPKFKTQARGDKITDEEIC</sequence>
<proteinExistence type="predicted"/>
<dbReference type="Proteomes" id="UP000887565">
    <property type="component" value="Unplaced"/>
</dbReference>